<organism evidence="2 3">
    <name type="scientific">Ascodesmis nigricans</name>
    <dbReference type="NCBI Taxonomy" id="341454"/>
    <lineage>
        <taxon>Eukaryota</taxon>
        <taxon>Fungi</taxon>
        <taxon>Dikarya</taxon>
        <taxon>Ascomycota</taxon>
        <taxon>Pezizomycotina</taxon>
        <taxon>Pezizomycetes</taxon>
        <taxon>Pezizales</taxon>
        <taxon>Ascodesmidaceae</taxon>
        <taxon>Ascodesmis</taxon>
    </lineage>
</organism>
<dbReference type="Proteomes" id="UP000298138">
    <property type="component" value="Unassembled WGS sequence"/>
</dbReference>
<dbReference type="PANTHER" id="PTHR12459">
    <property type="entry name" value="TRANSMEMBRANE PROTEIN 135-RELATED"/>
    <property type="match status" value="1"/>
</dbReference>
<name>A0A4S2MTH7_9PEZI</name>
<keyword evidence="1" id="KW-1133">Transmembrane helix</keyword>
<gene>
    <name evidence="2" type="ORF">EX30DRAFT_355605</name>
</gene>
<evidence type="ECO:0000313" key="3">
    <source>
        <dbReference type="Proteomes" id="UP000298138"/>
    </source>
</evidence>
<sequence length="472" mass="52565">MTATLQRGGRRGRRIHPIVKAYLVGWLSHFTPRLLAWVVAVVRRKKKCNKESLNELFTAFKKSLDPHRFPFFCGATIAGAYVLRPLIILLFRVATGPINSAASRAGAHSDARSVRSLRGLAALRDLFAFSVAAGIGLRGLNRRKGRAGRTLDLTLLAVVRAIDVVVGELWHQHRVARKRAGAASAFDNWVGWVIDPAVFAVTSGMVMFAWFYAPEKLPPSYNRQLSMLANVDERLIMGLRKIREGEWVYGKETGLAHLFGGLAADNGLPFSWGDPAKTMPIPCEVIHSAETPSCEIHSLRRLILGTTHTTFPLYLTLNLLRFLRPSASRTPRALLLATLSAARSASFLGTFIALFWYGVCLTRTRLGPLIVNLAPESWGWGQLNLERTCVHTGCMLAGWSILLEKRQRRPEFAFFVAPRAAATVLPRKYDRKNLWIEQLVFGISVGIVFSTVKHNPKRVRGVFGKLLQKVLN</sequence>
<dbReference type="InterPro" id="IPR026749">
    <property type="entry name" value="Tmem135"/>
</dbReference>
<feature type="transmembrane region" description="Helical" evidence="1">
    <location>
        <begin position="21"/>
        <end position="42"/>
    </location>
</feature>
<feature type="transmembrane region" description="Helical" evidence="1">
    <location>
        <begin position="190"/>
        <end position="213"/>
    </location>
</feature>
<evidence type="ECO:0008006" key="4">
    <source>
        <dbReference type="Google" id="ProtNLM"/>
    </source>
</evidence>
<keyword evidence="1" id="KW-0812">Transmembrane</keyword>
<keyword evidence="3" id="KW-1185">Reference proteome</keyword>
<dbReference type="EMBL" id="ML220129">
    <property type="protein sequence ID" value="TGZ79794.1"/>
    <property type="molecule type" value="Genomic_DNA"/>
</dbReference>
<dbReference type="PANTHER" id="PTHR12459:SF15">
    <property type="entry name" value="TRANSMEMBRANE PROTEIN 135"/>
    <property type="match status" value="1"/>
</dbReference>
<reference evidence="2 3" key="1">
    <citation type="submission" date="2019-04" db="EMBL/GenBank/DDBJ databases">
        <title>Comparative genomics and transcriptomics to analyze fruiting body development in filamentous ascomycetes.</title>
        <authorList>
            <consortium name="DOE Joint Genome Institute"/>
            <person name="Lutkenhaus R."/>
            <person name="Traeger S."/>
            <person name="Breuer J."/>
            <person name="Kuo A."/>
            <person name="Lipzen A."/>
            <person name="Pangilinan J."/>
            <person name="Dilworth D."/>
            <person name="Sandor L."/>
            <person name="Poggeler S."/>
            <person name="Barry K."/>
            <person name="Grigoriev I.V."/>
            <person name="Nowrousian M."/>
        </authorList>
    </citation>
    <scope>NUCLEOTIDE SEQUENCE [LARGE SCALE GENOMIC DNA]</scope>
    <source>
        <strain evidence="2 3">CBS 389.68</strain>
    </source>
</reference>
<dbReference type="InParanoid" id="A0A4S2MTH7"/>
<evidence type="ECO:0000256" key="1">
    <source>
        <dbReference type="SAM" id="Phobius"/>
    </source>
</evidence>
<feature type="transmembrane region" description="Helical" evidence="1">
    <location>
        <begin position="69"/>
        <end position="91"/>
    </location>
</feature>
<evidence type="ECO:0000313" key="2">
    <source>
        <dbReference type="EMBL" id="TGZ79794.1"/>
    </source>
</evidence>
<dbReference type="AlphaFoldDB" id="A0A4S2MTH7"/>
<dbReference type="OrthoDB" id="4021778at2759"/>
<keyword evidence="1" id="KW-0472">Membrane</keyword>
<accession>A0A4S2MTH7</accession>
<protein>
    <recommendedName>
        <fullName evidence="4">Integral membrane protein</fullName>
    </recommendedName>
</protein>
<proteinExistence type="predicted"/>